<dbReference type="Gene3D" id="3.30.160.60">
    <property type="entry name" value="Classic Zinc Finger"/>
    <property type="match status" value="1"/>
</dbReference>
<keyword evidence="2" id="KW-0479">Metal-binding</keyword>
<evidence type="ECO:0000313" key="16">
    <source>
        <dbReference type="Ensembl" id="ENSCLMP00005020962.1"/>
    </source>
</evidence>
<dbReference type="SUPFAM" id="SSF57845">
    <property type="entry name" value="B-box zinc-binding domain"/>
    <property type="match status" value="1"/>
</dbReference>
<keyword evidence="17" id="KW-1185">Reference proteome</keyword>
<accession>A0A8C2XQJ1</accession>
<dbReference type="FunFam" id="3.30.40.10:FF:000123">
    <property type="entry name" value="E3 ubiquitin-protein ligase TRIM33"/>
    <property type="match status" value="1"/>
</dbReference>
<dbReference type="SMART" id="SM00249">
    <property type="entry name" value="PHD"/>
    <property type="match status" value="1"/>
</dbReference>
<feature type="compositionally biased region" description="Basic residues" evidence="12">
    <location>
        <begin position="833"/>
        <end position="851"/>
    </location>
</feature>
<evidence type="ECO:0000259" key="15">
    <source>
        <dbReference type="PROSITE" id="PS50119"/>
    </source>
</evidence>
<evidence type="ECO:0000256" key="10">
    <source>
        <dbReference type="PROSITE-ProRule" id="PRU00035"/>
    </source>
</evidence>
<dbReference type="PRINTS" id="PR00503">
    <property type="entry name" value="BROMODOMAIN"/>
</dbReference>
<evidence type="ECO:0000256" key="8">
    <source>
        <dbReference type="ARBA" id="ARBA00023242"/>
    </source>
</evidence>
<dbReference type="Pfam" id="PF00628">
    <property type="entry name" value="PHD"/>
    <property type="match status" value="1"/>
</dbReference>
<feature type="coiled-coil region" evidence="11">
    <location>
        <begin position="179"/>
        <end position="242"/>
    </location>
</feature>
<feature type="domain" description="Bromo" evidence="13">
    <location>
        <begin position="707"/>
        <end position="779"/>
    </location>
</feature>
<keyword evidence="4 9" id="KW-0863">Zinc-finger</keyword>
<dbReference type="Ensembl" id="ENSCLMT00005022022.1">
    <property type="protein sequence ID" value="ENSCLMP00005020962.1"/>
    <property type="gene ID" value="ENSCLMG00005010496.1"/>
</dbReference>
<dbReference type="SUPFAM" id="SSF47370">
    <property type="entry name" value="Bromodomain"/>
    <property type="match status" value="1"/>
</dbReference>
<dbReference type="Proteomes" id="UP000694565">
    <property type="component" value="Unplaced"/>
</dbReference>
<dbReference type="PANTHER" id="PTHR45915:SF7">
    <property type="entry name" value="TRIPARTITE MOTIF-CONTAINING PROTEIN 66"/>
    <property type="match status" value="1"/>
</dbReference>
<keyword evidence="7 10" id="KW-0103">Bromodomain</keyword>
<feature type="domain" description="B box-type" evidence="15">
    <location>
        <begin position="69"/>
        <end position="107"/>
    </location>
</feature>
<feature type="compositionally biased region" description="Low complexity" evidence="12">
    <location>
        <begin position="543"/>
        <end position="553"/>
    </location>
</feature>
<evidence type="ECO:0000256" key="7">
    <source>
        <dbReference type="ARBA" id="ARBA00023117"/>
    </source>
</evidence>
<dbReference type="PROSITE" id="PS50016">
    <property type="entry name" value="ZF_PHD_2"/>
    <property type="match status" value="1"/>
</dbReference>
<name>A0A8C2XQJ1_CYCLU</name>
<feature type="domain" description="PHD-type" evidence="14">
    <location>
        <begin position="619"/>
        <end position="666"/>
    </location>
</feature>
<evidence type="ECO:0000256" key="2">
    <source>
        <dbReference type="ARBA" id="ARBA00022723"/>
    </source>
</evidence>
<keyword evidence="6 11" id="KW-0175">Coiled coil</keyword>
<dbReference type="InterPro" id="IPR001965">
    <property type="entry name" value="Znf_PHD"/>
</dbReference>
<dbReference type="InterPro" id="IPR013083">
    <property type="entry name" value="Znf_RING/FYVE/PHD"/>
</dbReference>
<proteinExistence type="predicted"/>
<evidence type="ECO:0000256" key="5">
    <source>
        <dbReference type="ARBA" id="ARBA00022833"/>
    </source>
</evidence>
<dbReference type="Pfam" id="PF25287">
    <property type="entry name" value="zf-B_box_Trim66"/>
    <property type="match status" value="1"/>
</dbReference>
<dbReference type="Pfam" id="PF00439">
    <property type="entry name" value="Bromodomain"/>
    <property type="match status" value="1"/>
</dbReference>
<keyword evidence="3" id="KW-0677">Repeat</keyword>
<organism evidence="16 17">
    <name type="scientific">Cyclopterus lumpus</name>
    <name type="common">Lumpsucker</name>
    <dbReference type="NCBI Taxonomy" id="8103"/>
    <lineage>
        <taxon>Eukaryota</taxon>
        <taxon>Metazoa</taxon>
        <taxon>Chordata</taxon>
        <taxon>Craniata</taxon>
        <taxon>Vertebrata</taxon>
        <taxon>Euteleostomi</taxon>
        <taxon>Actinopterygii</taxon>
        <taxon>Neopterygii</taxon>
        <taxon>Teleostei</taxon>
        <taxon>Neoteleostei</taxon>
        <taxon>Acanthomorphata</taxon>
        <taxon>Eupercaria</taxon>
        <taxon>Perciformes</taxon>
        <taxon>Cottioidei</taxon>
        <taxon>Cottales</taxon>
        <taxon>Cyclopteridae</taxon>
        <taxon>Cyclopterus</taxon>
    </lineage>
</organism>
<feature type="region of interest" description="Disordered" evidence="12">
    <location>
        <begin position="450"/>
        <end position="484"/>
    </location>
</feature>
<feature type="compositionally biased region" description="Acidic residues" evidence="12">
    <location>
        <begin position="558"/>
        <end position="570"/>
    </location>
</feature>
<reference evidence="16" key="1">
    <citation type="submission" date="2025-08" db="UniProtKB">
        <authorList>
            <consortium name="Ensembl"/>
        </authorList>
    </citation>
    <scope>IDENTIFICATION</scope>
</reference>
<feature type="compositionally biased region" description="Polar residues" evidence="12">
    <location>
        <begin position="451"/>
        <end position="464"/>
    </location>
</feature>
<dbReference type="SMART" id="SM00297">
    <property type="entry name" value="BROMO"/>
    <property type="match status" value="1"/>
</dbReference>
<feature type="compositionally biased region" description="Polar residues" evidence="12">
    <location>
        <begin position="523"/>
        <end position="532"/>
    </location>
</feature>
<feature type="region of interest" description="Disordered" evidence="12">
    <location>
        <begin position="523"/>
        <end position="612"/>
    </location>
</feature>
<dbReference type="GO" id="GO:0008270">
    <property type="term" value="F:zinc ion binding"/>
    <property type="evidence" value="ECO:0007669"/>
    <property type="project" value="UniProtKB-KW"/>
</dbReference>
<dbReference type="Gene3D" id="1.20.920.10">
    <property type="entry name" value="Bromodomain-like"/>
    <property type="match status" value="1"/>
</dbReference>
<evidence type="ECO:0000259" key="13">
    <source>
        <dbReference type="PROSITE" id="PS50014"/>
    </source>
</evidence>
<comment type="subcellular location">
    <subcellularLocation>
        <location evidence="1">Nucleus</location>
    </subcellularLocation>
</comment>
<dbReference type="InterPro" id="IPR001487">
    <property type="entry name" value="Bromodomain"/>
</dbReference>
<dbReference type="PROSITE" id="PS50014">
    <property type="entry name" value="BROMODOMAIN_2"/>
    <property type="match status" value="1"/>
</dbReference>
<evidence type="ECO:0000256" key="9">
    <source>
        <dbReference type="PROSITE-ProRule" id="PRU00024"/>
    </source>
</evidence>
<dbReference type="GO" id="GO:0000785">
    <property type="term" value="C:chromatin"/>
    <property type="evidence" value="ECO:0007669"/>
    <property type="project" value="TreeGrafter"/>
</dbReference>
<reference evidence="16" key="2">
    <citation type="submission" date="2025-09" db="UniProtKB">
        <authorList>
            <consortium name="Ensembl"/>
        </authorList>
    </citation>
    <scope>IDENTIFICATION</scope>
</reference>
<dbReference type="InterPro" id="IPR019786">
    <property type="entry name" value="Zinc_finger_PHD-type_CS"/>
</dbReference>
<dbReference type="Gene3D" id="3.30.40.10">
    <property type="entry name" value="Zinc/RING finger domain, C3HC4 (zinc finger)"/>
    <property type="match status" value="1"/>
</dbReference>
<feature type="compositionally biased region" description="Basic and acidic residues" evidence="12">
    <location>
        <begin position="603"/>
        <end position="612"/>
    </location>
</feature>
<dbReference type="InterPro" id="IPR019787">
    <property type="entry name" value="Znf_PHD-finger"/>
</dbReference>
<dbReference type="PROSITE" id="PS01359">
    <property type="entry name" value="ZF_PHD_1"/>
    <property type="match status" value="1"/>
</dbReference>
<sequence length="851" mass="96582">GDSYFCCRGVRLLALLSLPLRRQQLHSQSTEMEKVRHLFQHWGVGERECVHCVFETKGMFFFVCVFQSCSECSVPTLAQSLCTLCNKWLCYQCTDVHQHQRAPTTPQYTDLHQQQRPSPGSYPSLLMCHSHRQEPLELFCESCDLLCCSSCHLSSHKNHRSVLRCTALQDQQWLFESLMVQVDERRSAVENNAKQIEDRLHGVKIAHRKAENQIKMAKMIMMNELNKRANLLIEQLEKISEDFQQHLEDQLQGAIEICGQLDHVQKFITWATTHHCRGPVLFSRALISLQMQQLLESSLHSDSWSPVRIKFNWDASYWMKQISSLGKINVIEAKWFYYSGCITVKFSLCRMRFKLKISPHKNGETAFTLRAWPAPVFSGLSQSPAWLGRPCVTEDENQAVGTRTAASPKCVASMAFPLSQICPVLIKASWKPAFLTPAVSSPLFSLPPCTGASSSRGGTQTTRRNVFPLPHLSRDPSSSTAVKNIHPSHKLLPLSTSLKLNRISLANTTEKFFQTARLSQVQTVTGQANPGNDPSFPAETDSDVVSDQPPDSQGSVESELDVESEPELTTDDPQPLRSDLEEESHIDAAPRPLLVSNPVGQRATEELQSDRDSAEMESEDFCAVCLIGGDLLCCDRCPKVFHLSCHIPSLLSFPSGDWVCSLCRDVMQPEVEYDCANERTSGEHSPAHGLNDGRWFSKCERLTLLILSNVLSAPFHEPVSPLARHYYQIVKRPMDLSVIRARLNKRNTRHYNSTEQFVTDVYLMFHNCAKFNYPDSEVAQAGRNLEVFFTSNLKEVFPDRAFLAAEADSDSDEYDEAYRTAESGFPWPERREQSHRKRKRRHSLKSRRQHF</sequence>
<dbReference type="InterPro" id="IPR011011">
    <property type="entry name" value="Znf_FYVE_PHD"/>
</dbReference>
<dbReference type="InterPro" id="IPR003649">
    <property type="entry name" value="Bbox_C"/>
</dbReference>
<dbReference type="SMART" id="SM00502">
    <property type="entry name" value="BBC"/>
    <property type="match status" value="1"/>
</dbReference>
<evidence type="ECO:0000313" key="17">
    <source>
        <dbReference type="Proteomes" id="UP000694565"/>
    </source>
</evidence>
<dbReference type="SMART" id="SM00336">
    <property type="entry name" value="BBOX"/>
    <property type="match status" value="2"/>
</dbReference>
<dbReference type="CDD" id="cd05502">
    <property type="entry name" value="Bromo_tif1_like"/>
    <property type="match status" value="1"/>
</dbReference>
<dbReference type="InterPro" id="IPR037372">
    <property type="entry name" value="TRIM66_Bbox1_Znf"/>
</dbReference>
<evidence type="ECO:0000256" key="4">
    <source>
        <dbReference type="ARBA" id="ARBA00022771"/>
    </source>
</evidence>
<dbReference type="InterPro" id="IPR000315">
    <property type="entry name" value="Znf_B-box"/>
</dbReference>
<evidence type="ECO:0000256" key="6">
    <source>
        <dbReference type="ARBA" id="ARBA00023054"/>
    </source>
</evidence>
<dbReference type="GeneTree" id="ENSGT00940000159240"/>
<keyword evidence="5" id="KW-0862">Zinc</keyword>
<evidence type="ECO:0000256" key="3">
    <source>
        <dbReference type="ARBA" id="ARBA00022737"/>
    </source>
</evidence>
<dbReference type="PANTHER" id="PTHR45915">
    <property type="entry name" value="TRANSCRIPTION INTERMEDIARY FACTOR"/>
    <property type="match status" value="1"/>
</dbReference>
<dbReference type="SUPFAM" id="SSF57903">
    <property type="entry name" value="FYVE/PHD zinc finger"/>
    <property type="match status" value="1"/>
</dbReference>
<evidence type="ECO:0000256" key="1">
    <source>
        <dbReference type="ARBA" id="ARBA00004123"/>
    </source>
</evidence>
<dbReference type="Pfam" id="PF00643">
    <property type="entry name" value="zf-B_box"/>
    <property type="match status" value="1"/>
</dbReference>
<evidence type="ECO:0000259" key="14">
    <source>
        <dbReference type="PROSITE" id="PS50016"/>
    </source>
</evidence>
<feature type="domain" description="B box-type" evidence="15">
    <location>
        <begin position="123"/>
        <end position="164"/>
    </location>
</feature>
<dbReference type="AlphaFoldDB" id="A0A8C2XQJ1"/>
<keyword evidence="8" id="KW-0539">Nucleus</keyword>
<dbReference type="InterPro" id="IPR036427">
    <property type="entry name" value="Bromodomain-like_sf"/>
</dbReference>
<feature type="region of interest" description="Disordered" evidence="12">
    <location>
        <begin position="825"/>
        <end position="851"/>
    </location>
</feature>
<protein>
    <submittedName>
        <fullName evidence="16">Tripartite motif containing 66</fullName>
    </submittedName>
</protein>
<evidence type="ECO:0000256" key="11">
    <source>
        <dbReference type="SAM" id="Coils"/>
    </source>
</evidence>
<dbReference type="PROSITE" id="PS50119">
    <property type="entry name" value="ZF_BBOX"/>
    <property type="match status" value="2"/>
</dbReference>
<evidence type="ECO:0000256" key="12">
    <source>
        <dbReference type="SAM" id="MobiDB-lite"/>
    </source>
</evidence>
<dbReference type="GO" id="GO:0005634">
    <property type="term" value="C:nucleus"/>
    <property type="evidence" value="ECO:0007669"/>
    <property type="project" value="UniProtKB-SubCell"/>
</dbReference>